<evidence type="ECO:0000259" key="1">
    <source>
        <dbReference type="PROSITE" id="PS51186"/>
    </source>
</evidence>
<gene>
    <name evidence="2" type="ORF">BN13_1240010</name>
</gene>
<evidence type="ECO:0000313" key="2">
    <source>
        <dbReference type="EMBL" id="CCI51796.1"/>
    </source>
</evidence>
<comment type="caution">
    <text evidence="2">The sequence shown here is derived from an EMBL/GenBank/DDBJ whole genome shotgun (WGS) entry which is preliminary data.</text>
</comment>
<dbReference type="Proteomes" id="UP000035720">
    <property type="component" value="Unassembled WGS sequence"/>
</dbReference>
<dbReference type="InterPro" id="IPR051531">
    <property type="entry name" value="N-acetyltransferase"/>
</dbReference>
<keyword evidence="3" id="KW-1185">Reference proteome</keyword>
<dbReference type="SUPFAM" id="SSF55729">
    <property type="entry name" value="Acyl-CoA N-acyltransferases (Nat)"/>
    <property type="match status" value="1"/>
</dbReference>
<keyword evidence="2" id="KW-0808">Transferase</keyword>
<organism evidence="2 3">
    <name type="scientific">Nostocoides jenkinsii Ben 74</name>
    <dbReference type="NCBI Taxonomy" id="1193518"/>
    <lineage>
        <taxon>Bacteria</taxon>
        <taxon>Bacillati</taxon>
        <taxon>Actinomycetota</taxon>
        <taxon>Actinomycetes</taxon>
        <taxon>Micrococcales</taxon>
        <taxon>Intrasporangiaceae</taxon>
        <taxon>Nostocoides</taxon>
    </lineage>
</organism>
<dbReference type="EMBL" id="CAJC01000029">
    <property type="protein sequence ID" value="CCI51796.1"/>
    <property type="molecule type" value="Genomic_DNA"/>
</dbReference>
<accession>A0A077M3L1</accession>
<dbReference type="PROSITE" id="PS51186">
    <property type="entry name" value="GNAT"/>
    <property type="match status" value="1"/>
</dbReference>
<dbReference type="InterPro" id="IPR000182">
    <property type="entry name" value="GNAT_dom"/>
</dbReference>
<dbReference type="Gene3D" id="3.40.630.30">
    <property type="match status" value="1"/>
</dbReference>
<dbReference type="RefSeq" id="WP_048548127.1">
    <property type="nucleotide sequence ID" value="NZ_HF571038.1"/>
</dbReference>
<evidence type="ECO:0000313" key="3">
    <source>
        <dbReference type="Proteomes" id="UP000035720"/>
    </source>
</evidence>
<reference evidence="2 3" key="1">
    <citation type="journal article" date="2013" name="ISME J.">
        <title>A metabolic model for members of the genus Tetrasphaera involved in enhanced biological phosphorus removal.</title>
        <authorList>
            <person name="Kristiansen R."/>
            <person name="Nguyen H.T.T."/>
            <person name="Saunders A.M."/>
            <person name="Nielsen J.L."/>
            <person name="Wimmer R."/>
            <person name="Le V.Q."/>
            <person name="McIlroy S.J."/>
            <person name="Petrovski S."/>
            <person name="Seviour R.J."/>
            <person name="Calteau A."/>
            <person name="Nielsen K.L."/>
            <person name="Nielsen P.H."/>
        </authorList>
    </citation>
    <scope>NUCLEOTIDE SEQUENCE [LARGE SCALE GENOMIC DNA]</scope>
    <source>
        <strain evidence="2 3">Ben 74</strain>
    </source>
</reference>
<dbReference type="OrthoDB" id="9132139at2"/>
<dbReference type="Pfam" id="PF13302">
    <property type="entry name" value="Acetyltransf_3"/>
    <property type="match status" value="1"/>
</dbReference>
<dbReference type="PANTHER" id="PTHR43792:SF1">
    <property type="entry name" value="N-ACETYLTRANSFERASE DOMAIN-CONTAINING PROTEIN"/>
    <property type="match status" value="1"/>
</dbReference>
<feature type="domain" description="N-acetyltransferase" evidence="1">
    <location>
        <begin position="14"/>
        <end position="188"/>
    </location>
</feature>
<dbReference type="GO" id="GO:0016747">
    <property type="term" value="F:acyltransferase activity, transferring groups other than amino-acyl groups"/>
    <property type="evidence" value="ECO:0007669"/>
    <property type="project" value="InterPro"/>
</dbReference>
<proteinExistence type="predicted"/>
<protein>
    <submittedName>
        <fullName evidence="2">GCN5 N-acetyltransferase</fullName>
    </submittedName>
</protein>
<name>A0A077M3L1_9MICO</name>
<dbReference type="AlphaFoldDB" id="A0A077M3L1"/>
<dbReference type="PANTHER" id="PTHR43792">
    <property type="entry name" value="GNAT FAMILY, PUTATIVE (AFU_ORTHOLOGUE AFUA_3G00765)-RELATED-RELATED"/>
    <property type="match status" value="1"/>
</dbReference>
<dbReference type="STRING" id="1193518.BN13_1240010"/>
<dbReference type="InterPro" id="IPR016181">
    <property type="entry name" value="Acyl_CoA_acyltransferase"/>
</dbReference>
<sequence length="203" mass="22360">MTEHSLWPRRTPRLELRIPSLDDLDQVLTWRNDPAVTRWMLSTTVDPDSWRSAWLAGADDPFDHSVVAVLHGRVIGTGSIEVADAMGQGMRAPNAADLPWRSAQGSLGYLLDPTVHGRGLATEIVAAMLDLAFDLGLHRVTAGCFADNIGSWRVMEKCGMRREQHGVQDSWHAEMGWLDGYTYAILAEEWRAAAPAATAVRTG</sequence>